<evidence type="ECO:0000313" key="4">
    <source>
        <dbReference type="Proteomes" id="UP001501490"/>
    </source>
</evidence>
<keyword evidence="1" id="KW-0812">Transmembrane</keyword>
<reference evidence="4" key="1">
    <citation type="journal article" date="2019" name="Int. J. Syst. Evol. Microbiol.">
        <title>The Global Catalogue of Microorganisms (GCM) 10K type strain sequencing project: providing services to taxonomists for standard genome sequencing and annotation.</title>
        <authorList>
            <consortium name="The Broad Institute Genomics Platform"/>
            <consortium name="The Broad Institute Genome Sequencing Center for Infectious Disease"/>
            <person name="Wu L."/>
            <person name="Ma J."/>
        </authorList>
    </citation>
    <scope>NUCLEOTIDE SEQUENCE [LARGE SCALE GENOMIC DNA]</scope>
    <source>
        <strain evidence="4">JCM 16929</strain>
    </source>
</reference>
<keyword evidence="1" id="KW-1133">Transmembrane helix</keyword>
<comment type="caution">
    <text evidence="3">The sequence shown here is derived from an EMBL/GenBank/DDBJ whole genome shotgun (WGS) entry which is preliminary data.</text>
</comment>
<dbReference type="EMBL" id="BAABAB010000001">
    <property type="protein sequence ID" value="GAA3602326.1"/>
    <property type="molecule type" value="Genomic_DNA"/>
</dbReference>
<dbReference type="InterPro" id="IPR025646">
    <property type="entry name" value="DUF4350"/>
</dbReference>
<keyword evidence="4" id="KW-1185">Reference proteome</keyword>
<feature type="domain" description="DUF4350" evidence="2">
    <location>
        <begin position="41"/>
        <end position="210"/>
    </location>
</feature>
<accession>A0ABP6ZCR2</accession>
<evidence type="ECO:0000256" key="1">
    <source>
        <dbReference type="SAM" id="Phobius"/>
    </source>
</evidence>
<sequence>MSTRRRAVLVGAGVLVVAALIVLVIGSYRHQVSVQRSDDPRSTTAEGTRALAQLLTDEGVRITTTDDVDTAIARSDQRTLLVVASPDLLSDEQAAQVGGATYARLLLLRPRAAALRAFGLPVDQSAPAVGTVDPGCADPAATAAGAIDPGDFRVGYASQAGAVALRCYPAAGGAGWLRVGGPFGPVDLVAGGVSNDLLAHQGNAAFGMNVFGTQPEIVWLMGRSAAVTASRSGAGPTLLPAWWAPAVVQAFVALVAVGIWRGRRLGPILHEPLPVTVRAAETVAGHGRMYARIGARDRAAEALRAGVRDRLGRVYGHRVSDSDGVLALSAAVANRTGRPAPEVARLLAGPPPGSDDDLVTLAAQLDRLEQEARRL</sequence>
<gene>
    <name evidence="3" type="ORF">GCM10022236_00150</name>
</gene>
<evidence type="ECO:0000259" key="2">
    <source>
        <dbReference type="Pfam" id="PF14258"/>
    </source>
</evidence>
<dbReference type="RefSeq" id="WP_344801020.1">
    <property type="nucleotide sequence ID" value="NZ_BAABAB010000001.1"/>
</dbReference>
<keyword evidence="1" id="KW-0472">Membrane</keyword>
<dbReference type="Proteomes" id="UP001501490">
    <property type="component" value="Unassembled WGS sequence"/>
</dbReference>
<proteinExistence type="predicted"/>
<protein>
    <submittedName>
        <fullName evidence="3">DUF4350 domain-containing protein</fullName>
    </submittedName>
</protein>
<feature type="transmembrane region" description="Helical" evidence="1">
    <location>
        <begin position="7"/>
        <end position="28"/>
    </location>
</feature>
<organism evidence="3 4">
    <name type="scientific">Microlunatus ginsengisoli</name>
    <dbReference type="NCBI Taxonomy" id="363863"/>
    <lineage>
        <taxon>Bacteria</taxon>
        <taxon>Bacillati</taxon>
        <taxon>Actinomycetota</taxon>
        <taxon>Actinomycetes</taxon>
        <taxon>Propionibacteriales</taxon>
        <taxon>Propionibacteriaceae</taxon>
        <taxon>Microlunatus</taxon>
    </lineage>
</organism>
<evidence type="ECO:0000313" key="3">
    <source>
        <dbReference type="EMBL" id="GAA3602326.1"/>
    </source>
</evidence>
<name>A0ABP6ZCR2_9ACTN</name>
<dbReference type="Pfam" id="PF14258">
    <property type="entry name" value="DUF4350"/>
    <property type="match status" value="1"/>
</dbReference>